<dbReference type="VEuPathDB" id="FungiDB:SPSK_06781"/>
<organism evidence="2 3">
    <name type="scientific">Sporothrix schenckii 1099-18</name>
    <dbReference type="NCBI Taxonomy" id="1397361"/>
    <lineage>
        <taxon>Eukaryota</taxon>
        <taxon>Fungi</taxon>
        <taxon>Dikarya</taxon>
        <taxon>Ascomycota</taxon>
        <taxon>Pezizomycotina</taxon>
        <taxon>Sordariomycetes</taxon>
        <taxon>Sordariomycetidae</taxon>
        <taxon>Ophiostomatales</taxon>
        <taxon>Ophiostomataceae</taxon>
        <taxon>Sporothrix</taxon>
    </lineage>
</organism>
<proteinExistence type="predicted"/>
<feature type="compositionally biased region" description="Basic and acidic residues" evidence="1">
    <location>
        <begin position="65"/>
        <end position="89"/>
    </location>
</feature>
<dbReference type="RefSeq" id="XP_016592419.1">
    <property type="nucleotide sequence ID" value="XM_016733477.1"/>
</dbReference>
<reference evidence="2 3" key="1">
    <citation type="journal article" date="2014" name="BMC Genomics">
        <title>Comparative genomics of the major fungal agents of human and animal Sporotrichosis: Sporothrix schenckii and Sporothrix brasiliensis.</title>
        <authorList>
            <person name="Teixeira M.M."/>
            <person name="de Almeida L.G."/>
            <person name="Kubitschek-Barreira P."/>
            <person name="Alves F.L."/>
            <person name="Kioshima E.S."/>
            <person name="Abadio A.K."/>
            <person name="Fernandes L."/>
            <person name="Derengowski L.S."/>
            <person name="Ferreira K.S."/>
            <person name="Souza R.C."/>
            <person name="Ruiz J.C."/>
            <person name="de Andrade N.C."/>
            <person name="Paes H.C."/>
            <person name="Nicola A.M."/>
            <person name="Albuquerque P."/>
            <person name="Gerber A.L."/>
            <person name="Martins V.P."/>
            <person name="Peconick L.D."/>
            <person name="Neto A.V."/>
            <person name="Chaucanez C.B."/>
            <person name="Silva P.A."/>
            <person name="Cunha O.L."/>
            <person name="de Oliveira F.F."/>
            <person name="dos Santos T.C."/>
            <person name="Barros A.L."/>
            <person name="Soares M.A."/>
            <person name="de Oliveira L.M."/>
            <person name="Marini M.M."/>
            <person name="Villalobos-Duno H."/>
            <person name="Cunha M.M."/>
            <person name="de Hoog S."/>
            <person name="da Silveira J.F."/>
            <person name="Henrissat B."/>
            <person name="Nino-Vega G.A."/>
            <person name="Cisalpino P.S."/>
            <person name="Mora-Montes H.M."/>
            <person name="Almeida S.R."/>
            <person name="Stajich J.E."/>
            <person name="Lopes-Bezerra L.M."/>
            <person name="Vasconcelos A.T."/>
            <person name="Felipe M.S."/>
        </authorList>
    </citation>
    <scope>NUCLEOTIDE SEQUENCE [LARGE SCALE GENOMIC DNA]</scope>
    <source>
        <strain evidence="2 3">1099-18</strain>
    </source>
</reference>
<reference evidence="2 3" key="2">
    <citation type="journal article" date="2015" name="Eukaryot. Cell">
        <title>Asexual propagation of a virulent clone complex in a human and feline outbreak of sporotrichosis.</title>
        <authorList>
            <person name="Teixeira Mde M."/>
            <person name="Rodrigues A.M."/>
            <person name="Tsui C.K."/>
            <person name="de Almeida L.G."/>
            <person name="Van Diepeningen A.D."/>
            <person name="van den Ende B.G."/>
            <person name="Fernandes G.F."/>
            <person name="Kano R."/>
            <person name="Hamelin R.C."/>
            <person name="Lopes-Bezerra L.M."/>
            <person name="Vasconcelos A.T."/>
            <person name="de Hoog S."/>
            <person name="de Camargo Z.P."/>
            <person name="Felipe M.S."/>
        </authorList>
    </citation>
    <scope>NUCLEOTIDE SEQUENCE [LARGE SCALE GENOMIC DNA]</scope>
    <source>
        <strain evidence="2 3">1099-18</strain>
    </source>
</reference>
<protein>
    <submittedName>
        <fullName evidence="2">Uncharacterized protein</fullName>
    </submittedName>
</protein>
<dbReference type="Proteomes" id="UP000033710">
    <property type="component" value="Unassembled WGS sequence"/>
</dbReference>
<name>A0A0F2MJ64_SPOSC</name>
<evidence type="ECO:0000313" key="3">
    <source>
        <dbReference type="Proteomes" id="UP000033710"/>
    </source>
</evidence>
<evidence type="ECO:0000313" key="2">
    <source>
        <dbReference type="EMBL" id="KJR89743.1"/>
    </source>
</evidence>
<dbReference type="GeneID" id="27668754"/>
<feature type="region of interest" description="Disordered" evidence="1">
    <location>
        <begin position="46"/>
        <end position="95"/>
    </location>
</feature>
<sequence>MDKRQLTSGPGCGHKFKATIIGTGEPRPAALWSLWSHLQVHAPSGEHMENAPLRGSEVEEGCWSEQRRERSEEAIRKGNRMDGGEKDYLDLTNEF</sequence>
<dbReference type="KEGG" id="ssck:SPSK_06781"/>
<evidence type="ECO:0000256" key="1">
    <source>
        <dbReference type="SAM" id="MobiDB-lite"/>
    </source>
</evidence>
<dbReference type="EMBL" id="AXCR01000001">
    <property type="protein sequence ID" value="KJR89743.1"/>
    <property type="molecule type" value="Genomic_DNA"/>
</dbReference>
<accession>A0A0F2MJ64</accession>
<dbReference type="AlphaFoldDB" id="A0A0F2MJ64"/>
<comment type="caution">
    <text evidence="2">The sequence shown here is derived from an EMBL/GenBank/DDBJ whole genome shotgun (WGS) entry which is preliminary data.</text>
</comment>
<gene>
    <name evidence="2" type="ORF">SPSK_06781</name>
</gene>